<evidence type="ECO:0000256" key="1">
    <source>
        <dbReference type="SAM" id="Phobius"/>
    </source>
</evidence>
<keyword evidence="1" id="KW-1133">Transmembrane helix</keyword>
<feature type="transmembrane region" description="Helical" evidence="1">
    <location>
        <begin position="49"/>
        <end position="73"/>
    </location>
</feature>
<dbReference type="InterPro" id="IPR014875">
    <property type="entry name" value="Mor_transcription_activator"/>
</dbReference>
<dbReference type="Pfam" id="PF08765">
    <property type="entry name" value="Mor"/>
    <property type="match status" value="1"/>
</dbReference>
<keyword evidence="1" id="KW-0472">Membrane</keyword>
<protein>
    <recommendedName>
        <fullName evidence="2">Mor transcription activator domain-containing protein</fullName>
    </recommendedName>
</protein>
<dbReference type="EMBL" id="JAHLOQ010000045">
    <property type="protein sequence ID" value="MBU5337277.1"/>
    <property type="molecule type" value="Genomic_DNA"/>
</dbReference>
<proteinExistence type="predicted"/>
<gene>
    <name evidence="3" type="ORF">KQI20_12565</name>
</gene>
<sequence>MKMINTVAKLIEFMISTCGLITPKKFEESMEKIRKDQSFVIGEYTLRNILVISFLFGGSYIYVPTLTTIYKWIRNDEIYRKYQQGTSTKDIALMYNIDRRRVLQIVKKRREMEEMKGVDRFVIEINISIKEKK</sequence>
<reference evidence="3 4" key="1">
    <citation type="submission" date="2021-06" db="EMBL/GenBank/DDBJ databases">
        <authorList>
            <person name="Sun Q."/>
            <person name="Li D."/>
        </authorList>
    </citation>
    <scope>NUCLEOTIDE SEQUENCE [LARGE SCALE GENOMIC DNA]</scope>
    <source>
        <strain evidence="3 4">N19</strain>
    </source>
</reference>
<keyword evidence="1" id="KW-0812">Transmembrane</keyword>
<accession>A0ABS6E1E0</accession>
<organism evidence="3 4">
    <name type="scientific">Intestinibacter bartlettii</name>
    <dbReference type="NCBI Taxonomy" id="261299"/>
    <lineage>
        <taxon>Bacteria</taxon>
        <taxon>Bacillati</taxon>
        <taxon>Bacillota</taxon>
        <taxon>Clostridia</taxon>
        <taxon>Peptostreptococcales</taxon>
        <taxon>Peptostreptococcaceae</taxon>
        <taxon>Intestinibacter</taxon>
    </lineage>
</organism>
<evidence type="ECO:0000313" key="3">
    <source>
        <dbReference type="EMBL" id="MBU5337277.1"/>
    </source>
</evidence>
<feature type="domain" description="Mor transcription activator" evidence="2">
    <location>
        <begin position="53"/>
        <end position="113"/>
    </location>
</feature>
<dbReference type="RefSeq" id="WP_216571803.1">
    <property type="nucleotide sequence ID" value="NZ_JAHLOQ010000045.1"/>
</dbReference>
<comment type="caution">
    <text evidence="3">The sequence shown here is derived from an EMBL/GenBank/DDBJ whole genome shotgun (WGS) entry which is preliminary data.</text>
</comment>
<keyword evidence="4" id="KW-1185">Reference proteome</keyword>
<evidence type="ECO:0000313" key="4">
    <source>
        <dbReference type="Proteomes" id="UP001196301"/>
    </source>
</evidence>
<name>A0ABS6E1E0_9FIRM</name>
<dbReference type="Proteomes" id="UP001196301">
    <property type="component" value="Unassembled WGS sequence"/>
</dbReference>
<evidence type="ECO:0000259" key="2">
    <source>
        <dbReference type="Pfam" id="PF08765"/>
    </source>
</evidence>